<reference evidence="3 4" key="1">
    <citation type="submission" date="2018-10" db="EMBL/GenBank/DDBJ databases">
        <title>Genomic Encyclopedia of Archaeal and Bacterial Type Strains, Phase II (KMG-II): from individual species to whole genera.</title>
        <authorList>
            <person name="Goeker M."/>
        </authorList>
    </citation>
    <scope>NUCLEOTIDE SEQUENCE [LARGE SCALE GENOMIC DNA]</scope>
    <source>
        <strain evidence="3 4">DSM 25217</strain>
    </source>
</reference>
<dbReference type="EMBL" id="REFR01000010">
    <property type="protein sequence ID" value="RMB08781.1"/>
    <property type="molecule type" value="Genomic_DNA"/>
</dbReference>
<dbReference type="Pfam" id="PF03364">
    <property type="entry name" value="Polyketide_cyc"/>
    <property type="match status" value="1"/>
</dbReference>
<dbReference type="FunCoup" id="A0A3M0CGM9">
    <property type="interactions" value="226"/>
</dbReference>
<dbReference type="OrthoDB" id="9804759at2"/>
<dbReference type="PANTHER" id="PTHR12901">
    <property type="entry name" value="SPERM PROTEIN HOMOLOG"/>
    <property type="match status" value="1"/>
</dbReference>
<feature type="domain" description="Coenzyme Q-binding protein COQ10 START" evidence="2">
    <location>
        <begin position="10"/>
        <end position="135"/>
    </location>
</feature>
<comment type="similarity">
    <text evidence="1">Belongs to the ribosome association toxin RatA family.</text>
</comment>
<dbReference type="InterPro" id="IPR023393">
    <property type="entry name" value="START-like_dom_sf"/>
</dbReference>
<evidence type="ECO:0000259" key="2">
    <source>
        <dbReference type="Pfam" id="PF03364"/>
    </source>
</evidence>
<comment type="caution">
    <text evidence="3">The sequence shown here is derived from an EMBL/GenBank/DDBJ whole genome shotgun (WGS) entry which is preliminary data.</text>
</comment>
<dbReference type="SUPFAM" id="SSF55961">
    <property type="entry name" value="Bet v1-like"/>
    <property type="match status" value="1"/>
</dbReference>
<dbReference type="Proteomes" id="UP000271227">
    <property type="component" value="Unassembled WGS sequence"/>
</dbReference>
<dbReference type="GO" id="GO:0045333">
    <property type="term" value="P:cellular respiration"/>
    <property type="evidence" value="ECO:0007669"/>
    <property type="project" value="InterPro"/>
</dbReference>
<keyword evidence="4" id="KW-1185">Reference proteome</keyword>
<dbReference type="AlphaFoldDB" id="A0A3M0CGM9"/>
<evidence type="ECO:0000313" key="4">
    <source>
        <dbReference type="Proteomes" id="UP000271227"/>
    </source>
</evidence>
<evidence type="ECO:0000256" key="1">
    <source>
        <dbReference type="ARBA" id="ARBA00008918"/>
    </source>
</evidence>
<gene>
    <name evidence="3" type="ORF">BXY39_1422</name>
</gene>
<dbReference type="GO" id="GO:0048039">
    <property type="term" value="F:ubiquinone binding"/>
    <property type="evidence" value="ECO:0007669"/>
    <property type="project" value="InterPro"/>
</dbReference>
<dbReference type="Gene3D" id="3.30.530.20">
    <property type="match status" value="1"/>
</dbReference>
<dbReference type="InParanoid" id="A0A3M0CGM9"/>
<dbReference type="RefSeq" id="WP_121938115.1">
    <property type="nucleotide sequence ID" value="NZ_REFR01000010.1"/>
</dbReference>
<evidence type="ECO:0000313" key="3">
    <source>
        <dbReference type="EMBL" id="RMB08781.1"/>
    </source>
</evidence>
<organism evidence="3 4">
    <name type="scientific">Eilatimonas milleporae</name>
    <dbReference type="NCBI Taxonomy" id="911205"/>
    <lineage>
        <taxon>Bacteria</taxon>
        <taxon>Pseudomonadati</taxon>
        <taxon>Pseudomonadota</taxon>
        <taxon>Alphaproteobacteria</taxon>
        <taxon>Kordiimonadales</taxon>
        <taxon>Kordiimonadaceae</taxon>
        <taxon>Eilatimonas</taxon>
    </lineage>
</organism>
<accession>A0A3M0CGM9</accession>
<proteinExistence type="inferred from homology"/>
<dbReference type="InterPro" id="IPR044996">
    <property type="entry name" value="COQ10-like"/>
</dbReference>
<dbReference type="CDD" id="cd07813">
    <property type="entry name" value="COQ10p_like"/>
    <property type="match status" value="1"/>
</dbReference>
<dbReference type="InterPro" id="IPR005031">
    <property type="entry name" value="COQ10_START"/>
</dbReference>
<dbReference type="PANTHER" id="PTHR12901:SF10">
    <property type="entry name" value="COENZYME Q-BINDING PROTEIN COQ10, MITOCHONDRIAL"/>
    <property type="match status" value="1"/>
</dbReference>
<protein>
    <submittedName>
        <fullName evidence="3">Coenzyme Q-binding protein COQ10</fullName>
    </submittedName>
</protein>
<name>A0A3M0CGM9_9PROT</name>
<sequence length="147" mass="16915">MPHFTEKKTLPYSPEQLFDMVSDVTRYPEFLPWCVGARVYNRKADGFDADLLIGFKAFRERFTSRVTLTHPTRVYVDYLRGPLKRLYNHWDFEETADGCCAISFEVDLEFKSRTLEALIGGVFTRATQKMVSAFEDRAAILYGPPAA</sequence>